<organism evidence="3 4">
    <name type="scientific">Blastopirellula marina</name>
    <dbReference type="NCBI Taxonomy" id="124"/>
    <lineage>
        <taxon>Bacteria</taxon>
        <taxon>Pseudomonadati</taxon>
        <taxon>Planctomycetota</taxon>
        <taxon>Planctomycetia</taxon>
        <taxon>Pirellulales</taxon>
        <taxon>Pirellulaceae</taxon>
        <taxon>Blastopirellula</taxon>
    </lineage>
</organism>
<dbReference type="Pfam" id="PF01966">
    <property type="entry name" value="HD"/>
    <property type="match status" value="1"/>
</dbReference>
<evidence type="ECO:0000313" key="4">
    <source>
        <dbReference type="Proteomes" id="UP000237819"/>
    </source>
</evidence>
<accession>A0A2S8GU18</accession>
<dbReference type="EMBL" id="PUHZ01000004">
    <property type="protein sequence ID" value="PQO47564.1"/>
    <property type="molecule type" value="Genomic_DNA"/>
</dbReference>
<dbReference type="RefSeq" id="WP_105333825.1">
    <property type="nucleotide sequence ID" value="NZ_PUHZ01000004.1"/>
</dbReference>
<dbReference type="SMART" id="SM00471">
    <property type="entry name" value="HDc"/>
    <property type="match status" value="1"/>
</dbReference>
<feature type="domain" description="HD" evidence="2">
    <location>
        <begin position="97"/>
        <end position="217"/>
    </location>
</feature>
<dbReference type="GO" id="GO:0008832">
    <property type="term" value="F:dGTPase activity"/>
    <property type="evidence" value="ECO:0007669"/>
    <property type="project" value="TreeGrafter"/>
</dbReference>
<dbReference type="InterPro" id="IPR026875">
    <property type="entry name" value="PHydrolase_assoc_dom"/>
</dbReference>
<evidence type="ECO:0000313" key="3">
    <source>
        <dbReference type="EMBL" id="PQO47564.1"/>
    </source>
</evidence>
<proteinExistence type="predicted"/>
<dbReference type="PANTHER" id="PTHR11373:SF43">
    <property type="entry name" value="DEOXYGUANOSINETRIPHOSPHATE TRIPHOSPHOHYDROLASE-LIKE PROTEIN"/>
    <property type="match status" value="1"/>
</dbReference>
<dbReference type="SUPFAM" id="SSF109604">
    <property type="entry name" value="HD-domain/PDEase-like"/>
    <property type="match status" value="1"/>
</dbReference>
<name>A0A2S8GU18_9BACT</name>
<dbReference type="CDD" id="cd00077">
    <property type="entry name" value="HDc"/>
    <property type="match status" value="1"/>
</dbReference>
<keyword evidence="1 3" id="KW-0378">Hydrolase</keyword>
<dbReference type="PROSITE" id="PS51831">
    <property type="entry name" value="HD"/>
    <property type="match status" value="1"/>
</dbReference>
<dbReference type="Pfam" id="PF13286">
    <property type="entry name" value="HD_assoc"/>
    <property type="match status" value="1"/>
</dbReference>
<gene>
    <name evidence="3" type="ORF">C5Y93_02575</name>
</gene>
<dbReference type="InterPro" id="IPR050135">
    <property type="entry name" value="dGTPase-like"/>
</dbReference>
<dbReference type="OrthoDB" id="9803619at2"/>
<dbReference type="Proteomes" id="UP000237819">
    <property type="component" value="Unassembled WGS sequence"/>
</dbReference>
<sequence length="400" mass="45170">MIQINTSPSSLTAAASIKDDPLSKFGGPNYHEREAILLAPYAMFSANTRGREVYEPDQPYRSPFQRDRDRVVHSSAYRRLSDKTQVFSGVSDYHRTRLTHTIEVASVARTMGRVFRLNEDLVEALAHLHDIGHPPYGHSGEDVLAECMAGVGGFSHNQFGLVLVDQLETRSPAYDGLNLTQEVLDSQRTRIDKSGGKPKSPLLEAQIVDAADSVTYDAHDVDDAVKVGLVRIEQVLELPLVRRCYQKACERYGRVEGGVLRKMIVHELIDLQVRNVIENIGAALAENPPQSAAEVQSRPTLATMSEELLAEKRELEKFLYHEVYRHPAIVQFRERVQYQLTKMYRGYLEHPEWLPPKIAGRVDQWGRERAAGYYLATMTDTYCTNEFKKRFGEPTPLGGD</sequence>
<dbReference type="PANTHER" id="PTHR11373">
    <property type="entry name" value="DEOXYNUCLEOSIDE TRIPHOSPHATE TRIPHOSPHOHYDROLASE"/>
    <property type="match status" value="1"/>
</dbReference>
<evidence type="ECO:0000259" key="2">
    <source>
        <dbReference type="PROSITE" id="PS51831"/>
    </source>
</evidence>
<dbReference type="InterPro" id="IPR003607">
    <property type="entry name" value="HD/PDEase_dom"/>
</dbReference>
<protein>
    <submittedName>
        <fullName evidence="3">Metal-dependent phosphohydrolase</fullName>
    </submittedName>
</protein>
<dbReference type="Gene3D" id="1.10.3210.10">
    <property type="entry name" value="Hypothetical protein af1432"/>
    <property type="match status" value="1"/>
</dbReference>
<dbReference type="AlphaFoldDB" id="A0A2S8GU18"/>
<dbReference type="GO" id="GO:0006203">
    <property type="term" value="P:dGTP catabolic process"/>
    <property type="evidence" value="ECO:0007669"/>
    <property type="project" value="TreeGrafter"/>
</dbReference>
<dbReference type="InterPro" id="IPR006674">
    <property type="entry name" value="HD_domain"/>
</dbReference>
<reference evidence="3 4" key="1">
    <citation type="submission" date="2018-02" db="EMBL/GenBank/DDBJ databases">
        <title>Comparative genomes isolates from brazilian mangrove.</title>
        <authorList>
            <person name="Araujo J.E."/>
            <person name="Taketani R.G."/>
            <person name="Silva M.C.P."/>
            <person name="Loureco M.V."/>
            <person name="Andreote F.D."/>
        </authorList>
    </citation>
    <scope>NUCLEOTIDE SEQUENCE [LARGE SCALE GENOMIC DNA]</scope>
    <source>
        <strain evidence="3 4">Nap-Phe MGV</strain>
    </source>
</reference>
<evidence type="ECO:0000256" key="1">
    <source>
        <dbReference type="ARBA" id="ARBA00022801"/>
    </source>
</evidence>
<comment type="caution">
    <text evidence="3">The sequence shown here is derived from an EMBL/GenBank/DDBJ whole genome shotgun (WGS) entry which is preliminary data.</text>
</comment>